<keyword evidence="1" id="KW-0614">Plasmid</keyword>
<evidence type="ECO:0000313" key="1">
    <source>
        <dbReference type="EMBL" id="AFY85503.1"/>
    </source>
</evidence>
<name>K9TSW7_9CYAN</name>
<accession>K9TSW7</accession>
<dbReference type="HOGENOM" id="CLU_2701203_0_0_3"/>
<proteinExistence type="predicted"/>
<dbReference type="EMBL" id="CP003608">
    <property type="protein sequence ID" value="AFY85503.1"/>
    <property type="molecule type" value="Genomic_DNA"/>
</dbReference>
<organism evidence="1 2">
    <name type="scientific">Oscillatoria acuminata PCC 6304</name>
    <dbReference type="NCBI Taxonomy" id="56110"/>
    <lineage>
        <taxon>Bacteria</taxon>
        <taxon>Bacillati</taxon>
        <taxon>Cyanobacteriota</taxon>
        <taxon>Cyanophyceae</taxon>
        <taxon>Oscillatoriophycideae</taxon>
        <taxon>Oscillatoriales</taxon>
        <taxon>Oscillatoriaceae</taxon>
        <taxon>Oscillatoria</taxon>
    </lineage>
</organism>
<dbReference type="RefSeq" id="WP_015163282.1">
    <property type="nucleotide sequence ID" value="NC_019700.1"/>
</dbReference>
<sequence>MDSLTLYCTDHGAGVAVASASPPKFEVNLNFSGNIILGGSNAEENAEEFISKIEPHLREAIWRYLRDTTDFSR</sequence>
<dbReference type="AlphaFoldDB" id="K9TSW7"/>
<reference evidence="1 2" key="1">
    <citation type="submission" date="2012-06" db="EMBL/GenBank/DDBJ databases">
        <title>Finished plasmid 1 of genome of Oscillatoria acuminata PCC 6304.</title>
        <authorList>
            <consortium name="US DOE Joint Genome Institute"/>
            <person name="Gugger M."/>
            <person name="Coursin T."/>
            <person name="Rippka R."/>
            <person name="Tandeau De Marsac N."/>
            <person name="Huntemann M."/>
            <person name="Wei C.-L."/>
            <person name="Han J."/>
            <person name="Detter J.C."/>
            <person name="Han C."/>
            <person name="Tapia R."/>
            <person name="Davenport K."/>
            <person name="Daligault H."/>
            <person name="Erkkila T."/>
            <person name="Gu W."/>
            <person name="Munk A.C.C."/>
            <person name="Teshima H."/>
            <person name="Xu Y."/>
            <person name="Chain P."/>
            <person name="Chen A."/>
            <person name="Krypides N."/>
            <person name="Mavromatis K."/>
            <person name="Markowitz V."/>
            <person name="Szeto E."/>
            <person name="Ivanova N."/>
            <person name="Mikhailova N."/>
            <person name="Ovchinnikova G."/>
            <person name="Pagani I."/>
            <person name="Pati A."/>
            <person name="Goodwin L."/>
            <person name="Peters L."/>
            <person name="Pitluck S."/>
            <person name="Woyke T."/>
            <person name="Kerfeld C."/>
        </authorList>
    </citation>
    <scope>NUCLEOTIDE SEQUENCE [LARGE SCALE GENOMIC DNA]</scope>
    <source>
        <strain evidence="1 2">PCC 6304</strain>
        <plasmid evidence="2">Plasmid pOSCIL6304.01</plasmid>
    </source>
</reference>
<keyword evidence="2" id="KW-1185">Reference proteome</keyword>
<geneLocation type="plasmid" evidence="1 2">
    <name>pOSCIL6304.01</name>
</geneLocation>
<evidence type="ECO:0000313" key="2">
    <source>
        <dbReference type="Proteomes" id="UP000010367"/>
    </source>
</evidence>
<gene>
    <name evidence="1" type="ORF">Oscil6304_6044</name>
</gene>
<dbReference type="Proteomes" id="UP000010367">
    <property type="component" value="Plasmid pOSCIL6304.01"/>
</dbReference>
<dbReference type="InParanoid" id="K9TSW7"/>
<protein>
    <submittedName>
        <fullName evidence="1">Uncharacterized protein</fullName>
    </submittedName>
</protein>
<dbReference type="KEGG" id="oac:Oscil6304_6044"/>